<sequence length="192" mass="22565">MMQTAHFHVREYWLKWITLIAAIVAAGWSVFRVNDPDLSILYWWGMLMWLLLASRMLVDLISSLDFTPRGLVMRRGWQYFEIPWEQIESVGISRYTRRDLPYIVLRVPIRGLPSVKIPELIPEEQQRTLTLEGWDEPEAVAAALCAGLKTTAQDWQVIPDFALSHRYFVYYQRLYLWILTAGVALFAYLILR</sequence>
<protein>
    <recommendedName>
        <fullName evidence="4">PH domain-containing protein</fullName>
    </recommendedName>
</protein>
<reference evidence="2 3" key="1">
    <citation type="submission" date="2024-02" db="EMBL/GenBank/DDBJ databases">
        <title>Herpetosiphon gulosus NBRC 112829.</title>
        <authorList>
            <person name="Ichikawa N."/>
            <person name="Katano-Makiyama Y."/>
            <person name="Hidaka K."/>
        </authorList>
    </citation>
    <scope>NUCLEOTIDE SEQUENCE [LARGE SCALE GENOMIC DNA]</scope>
    <source>
        <strain evidence="2 3">NBRC 112829</strain>
    </source>
</reference>
<proteinExistence type="predicted"/>
<feature type="transmembrane region" description="Helical" evidence="1">
    <location>
        <begin position="12"/>
        <end position="31"/>
    </location>
</feature>
<evidence type="ECO:0000313" key="2">
    <source>
        <dbReference type="EMBL" id="GAA5528250.1"/>
    </source>
</evidence>
<comment type="caution">
    <text evidence="2">The sequence shown here is derived from an EMBL/GenBank/DDBJ whole genome shotgun (WGS) entry which is preliminary data.</text>
</comment>
<dbReference type="Proteomes" id="UP001428290">
    <property type="component" value="Unassembled WGS sequence"/>
</dbReference>
<evidence type="ECO:0008006" key="4">
    <source>
        <dbReference type="Google" id="ProtNLM"/>
    </source>
</evidence>
<evidence type="ECO:0000313" key="3">
    <source>
        <dbReference type="Proteomes" id="UP001428290"/>
    </source>
</evidence>
<dbReference type="EMBL" id="BAABRU010000006">
    <property type="protein sequence ID" value="GAA5528250.1"/>
    <property type="molecule type" value="Genomic_DNA"/>
</dbReference>
<feature type="transmembrane region" description="Helical" evidence="1">
    <location>
        <begin position="174"/>
        <end position="191"/>
    </location>
</feature>
<name>A0ABP9X1C7_9CHLR</name>
<feature type="transmembrane region" description="Helical" evidence="1">
    <location>
        <begin position="43"/>
        <end position="66"/>
    </location>
</feature>
<keyword evidence="3" id="KW-1185">Reference proteome</keyword>
<keyword evidence="1" id="KW-0472">Membrane</keyword>
<dbReference type="RefSeq" id="WP_345721861.1">
    <property type="nucleotide sequence ID" value="NZ_BAABRU010000006.1"/>
</dbReference>
<evidence type="ECO:0000256" key="1">
    <source>
        <dbReference type="SAM" id="Phobius"/>
    </source>
</evidence>
<keyword evidence="1" id="KW-1133">Transmembrane helix</keyword>
<organism evidence="2 3">
    <name type="scientific">Herpetosiphon gulosus</name>
    <dbReference type="NCBI Taxonomy" id="1973496"/>
    <lineage>
        <taxon>Bacteria</taxon>
        <taxon>Bacillati</taxon>
        <taxon>Chloroflexota</taxon>
        <taxon>Chloroflexia</taxon>
        <taxon>Herpetosiphonales</taxon>
        <taxon>Herpetosiphonaceae</taxon>
        <taxon>Herpetosiphon</taxon>
    </lineage>
</organism>
<keyword evidence="1" id="KW-0812">Transmembrane</keyword>
<accession>A0ABP9X1C7</accession>
<gene>
    <name evidence="2" type="ORF">Hgul01_02048</name>
</gene>